<comment type="similarity">
    <text evidence="1">Belongs to the NmrA-type oxidoreductase family.</text>
</comment>
<dbReference type="Gene3D" id="3.40.50.720">
    <property type="entry name" value="NAD(P)-binding Rossmann-like Domain"/>
    <property type="match status" value="1"/>
</dbReference>
<gene>
    <name evidence="4" type="ORF">LTR16_005672</name>
</gene>
<dbReference type="InterPro" id="IPR036291">
    <property type="entry name" value="NAD(P)-bd_dom_sf"/>
</dbReference>
<dbReference type="Proteomes" id="UP001357485">
    <property type="component" value="Unassembled WGS sequence"/>
</dbReference>
<accession>A0ABR0KQX8</accession>
<organism evidence="4 5">
    <name type="scientific">Cryomyces antarcticus</name>
    <dbReference type="NCBI Taxonomy" id="329879"/>
    <lineage>
        <taxon>Eukaryota</taxon>
        <taxon>Fungi</taxon>
        <taxon>Dikarya</taxon>
        <taxon>Ascomycota</taxon>
        <taxon>Pezizomycotina</taxon>
        <taxon>Dothideomycetes</taxon>
        <taxon>Dothideomycetes incertae sedis</taxon>
        <taxon>Cryomyces</taxon>
    </lineage>
</organism>
<name>A0ABR0KQX8_9PEZI</name>
<dbReference type="PANTHER" id="PTHR42748:SF7">
    <property type="entry name" value="NMRA LIKE REDOX SENSOR 1-RELATED"/>
    <property type="match status" value="1"/>
</dbReference>
<evidence type="ECO:0000259" key="3">
    <source>
        <dbReference type="Pfam" id="PF05368"/>
    </source>
</evidence>
<sequence>MNSTRRLLVTGATGKQGGALIESLLSRPSGNPFQIYALTRNTTSRSAQALASKPNVSLVQGDLDDCPTIFKKIEKPWGVYSVTPPIKGAEVEEKQGKALADAAVAAGVKQSIFTATDRGGDLKSEGNPTPVAHFASKYRVEEHIKEV</sequence>
<dbReference type="InterPro" id="IPR008030">
    <property type="entry name" value="NmrA-like"/>
</dbReference>
<evidence type="ECO:0000256" key="2">
    <source>
        <dbReference type="ARBA" id="ARBA00022857"/>
    </source>
</evidence>
<dbReference type="InterPro" id="IPR051164">
    <property type="entry name" value="NmrA-like_oxidored"/>
</dbReference>
<evidence type="ECO:0000313" key="5">
    <source>
        <dbReference type="Proteomes" id="UP001357485"/>
    </source>
</evidence>
<feature type="non-terminal residue" evidence="4">
    <location>
        <position position="147"/>
    </location>
</feature>
<comment type="caution">
    <text evidence="4">The sequence shown here is derived from an EMBL/GenBank/DDBJ whole genome shotgun (WGS) entry which is preliminary data.</text>
</comment>
<dbReference type="EMBL" id="JAVRRA010025563">
    <property type="protein sequence ID" value="KAK5110031.1"/>
    <property type="molecule type" value="Genomic_DNA"/>
</dbReference>
<evidence type="ECO:0000256" key="1">
    <source>
        <dbReference type="ARBA" id="ARBA00006328"/>
    </source>
</evidence>
<proteinExistence type="inferred from homology"/>
<dbReference type="SUPFAM" id="SSF51735">
    <property type="entry name" value="NAD(P)-binding Rossmann-fold domains"/>
    <property type="match status" value="1"/>
</dbReference>
<dbReference type="Pfam" id="PF05368">
    <property type="entry name" value="NmrA"/>
    <property type="match status" value="1"/>
</dbReference>
<dbReference type="PANTHER" id="PTHR42748">
    <property type="entry name" value="NITROGEN METABOLITE REPRESSION PROTEIN NMRA FAMILY MEMBER"/>
    <property type="match status" value="1"/>
</dbReference>
<reference evidence="4 5" key="1">
    <citation type="submission" date="2023-08" db="EMBL/GenBank/DDBJ databases">
        <title>Black Yeasts Isolated from many extreme environments.</title>
        <authorList>
            <person name="Coleine C."/>
            <person name="Stajich J.E."/>
            <person name="Selbmann L."/>
        </authorList>
    </citation>
    <scope>NUCLEOTIDE SEQUENCE [LARGE SCALE GENOMIC DNA]</scope>
    <source>
        <strain evidence="4 5">CCFEE 536</strain>
    </source>
</reference>
<protein>
    <recommendedName>
        <fullName evidence="3">NmrA-like domain-containing protein</fullName>
    </recommendedName>
</protein>
<keyword evidence="2" id="KW-0521">NADP</keyword>
<evidence type="ECO:0000313" key="4">
    <source>
        <dbReference type="EMBL" id="KAK5110031.1"/>
    </source>
</evidence>
<keyword evidence="5" id="KW-1185">Reference proteome</keyword>
<feature type="domain" description="NmrA-like" evidence="3">
    <location>
        <begin position="4"/>
        <end position="146"/>
    </location>
</feature>